<reference evidence="2" key="1">
    <citation type="journal article" date="2021" name="Environ. Microbiol.">
        <title>Genomic characterization of three novel Desulfobacterota classes expand the metabolic and phylogenetic diversity of the phylum.</title>
        <authorList>
            <person name="Murphy C.L."/>
            <person name="Biggerstaff J."/>
            <person name="Eichhorn A."/>
            <person name="Ewing E."/>
            <person name="Shahan R."/>
            <person name="Soriano D."/>
            <person name="Stewart S."/>
            <person name="VanMol K."/>
            <person name="Walker R."/>
            <person name="Walters P."/>
            <person name="Elshahed M.S."/>
            <person name="Youssef N.H."/>
        </authorList>
    </citation>
    <scope>NUCLEOTIDE SEQUENCE</scope>
    <source>
        <strain evidence="2">Zod_Metabat.24</strain>
    </source>
</reference>
<sequence length="128" mass="14615">MSKKKRIGQYDHKDKDRMNNPPIGLVTAETDKDEGKQRYAYDPHIDPELMFDSGRSEIENIIDGGLSAESLEEAKTALQELKKRQEPYLNWAGKLERTTFDVPTVSLHVHERIDPHTIILTLPFLVSG</sequence>
<reference evidence="2" key="2">
    <citation type="submission" date="2021-01" db="EMBL/GenBank/DDBJ databases">
        <authorList>
            <person name="Hahn C.R."/>
            <person name="Youssef N.H."/>
            <person name="Elshahed M."/>
        </authorList>
    </citation>
    <scope>NUCLEOTIDE SEQUENCE</scope>
    <source>
        <strain evidence="2">Zod_Metabat.24</strain>
    </source>
</reference>
<accession>A0A9D8PP92</accession>
<comment type="caution">
    <text evidence="2">The sequence shown here is derived from an EMBL/GenBank/DDBJ whole genome shotgun (WGS) entry which is preliminary data.</text>
</comment>
<evidence type="ECO:0000313" key="3">
    <source>
        <dbReference type="Proteomes" id="UP000809273"/>
    </source>
</evidence>
<feature type="region of interest" description="Disordered" evidence="1">
    <location>
        <begin position="1"/>
        <end position="35"/>
    </location>
</feature>
<proteinExistence type="predicted"/>
<dbReference type="EMBL" id="JAFGIX010000086">
    <property type="protein sequence ID" value="MBN1574741.1"/>
    <property type="molecule type" value="Genomic_DNA"/>
</dbReference>
<dbReference type="AlphaFoldDB" id="A0A9D8PP92"/>
<name>A0A9D8PP92_9DELT</name>
<gene>
    <name evidence="2" type="ORF">JW984_16210</name>
</gene>
<protein>
    <submittedName>
        <fullName evidence="2">Uncharacterized protein</fullName>
    </submittedName>
</protein>
<evidence type="ECO:0000313" key="2">
    <source>
        <dbReference type="EMBL" id="MBN1574741.1"/>
    </source>
</evidence>
<organism evidence="2 3">
    <name type="scientific">Candidatus Zymogenus saltonus</name>
    <dbReference type="NCBI Taxonomy" id="2844893"/>
    <lineage>
        <taxon>Bacteria</taxon>
        <taxon>Deltaproteobacteria</taxon>
        <taxon>Candidatus Zymogenia</taxon>
        <taxon>Candidatus Zymogeniales</taxon>
        <taxon>Candidatus Zymogenaceae</taxon>
        <taxon>Candidatus Zymogenus</taxon>
    </lineage>
</organism>
<evidence type="ECO:0000256" key="1">
    <source>
        <dbReference type="SAM" id="MobiDB-lite"/>
    </source>
</evidence>
<dbReference type="Proteomes" id="UP000809273">
    <property type="component" value="Unassembled WGS sequence"/>
</dbReference>
<feature type="compositionally biased region" description="Basic and acidic residues" evidence="1">
    <location>
        <begin position="8"/>
        <end position="18"/>
    </location>
</feature>